<dbReference type="EMBL" id="JBHSAT010000004">
    <property type="protein sequence ID" value="MFC3876554.1"/>
    <property type="molecule type" value="Genomic_DNA"/>
</dbReference>
<sequence>MFWKKKPKLPITSEDKAWVDDCLKWLRSELSERHFLEIKTVTPTKDFYNRTFDGTEDDAHFILKRTMELMCIKDVDIELEFFSDNAVHSEDGSILTTPSEEIDGSWDSAAGIYEMKDGELKIYIEREQLKRTISLIATIAHELAHQILIGENRIEKNDEYLTDLVAITYGYGIFLGNSRFDFSTFSTFDGGGWQSSAQGYLPEQVIAYTMAKLSFERGENIDFNQFLEKEIKTYFLQSYNYLETN</sequence>
<reference evidence="2" key="1">
    <citation type="journal article" date="2019" name="Int. J. Syst. Evol. Microbiol.">
        <title>The Global Catalogue of Microorganisms (GCM) 10K type strain sequencing project: providing services to taxonomists for standard genome sequencing and annotation.</title>
        <authorList>
            <consortium name="The Broad Institute Genomics Platform"/>
            <consortium name="The Broad Institute Genome Sequencing Center for Infectious Disease"/>
            <person name="Wu L."/>
            <person name="Ma J."/>
        </authorList>
    </citation>
    <scope>NUCLEOTIDE SEQUENCE [LARGE SCALE GENOMIC DNA]</scope>
    <source>
        <strain evidence="2">CECT 8979</strain>
    </source>
</reference>
<evidence type="ECO:0000313" key="2">
    <source>
        <dbReference type="Proteomes" id="UP001595812"/>
    </source>
</evidence>
<proteinExistence type="predicted"/>
<organism evidence="1 2">
    <name type="scientific">Winogradskyella maritima</name>
    <dbReference type="NCBI Taxonomy" id="1517766"/>
    <lineage>
        <taxon>Bacteria</taxon>
        <taxon>Pseudomonadati</taxon>
        <taxon>Bacteroidota</taxon>
        <taxon>Flavobacteriia</taxon>
        <taxon>Flavobacteriales</taxon>
        <taxon>Flavobacteriaceae</taxon>
        <taxon>Winogradskyella</taxon>
    </lineage>
</organism>
<gene>
    <name evidence="1" type="ORF">ACFOSX_04850</name>
</gene>
<evidence type="ECO:0008006" key="3">
    <source>
        <dbReference type="Google" id="ProtNLM"/>
    </source>
</evidence>
<dbReference type="Proteomes" id="UP001595812">
    <property type="component" value="Unassembled WGS sequence"/>
</dbReference>
<protein>
    <recommendedName>
        <fullName evidence="3">DUF2268 domain-containing protein</fullName>
    </recommendedName>
</protein>
<comment type="caution">
    <text evidence="1">The sequence shown here is derived from an EMBL/GenBank/DDBJ whole genome shotgun (WGS) entry which is preliminary data.</text>
</comment>
<name>A0ABV8AJ07_9FLAO</name>
<dbReference type="RefSeq" id="WP_386097573.1">
    <property type="nucleotide sequence ID" value="NZ_JBHSAT010000004.1"/>
</dbReference>
<keyword evidence="2" id="KW-1185">Reference proteome</keyword>
<evidence type="ECO:0000313" key="1">
    <source>
        <dbReference type="EMBL" id="MFC3876554.1"/>
    </source>
</evidence>
<accession>A0ABV8AJ07</accession>